<protein>
    <submittedName>
        <fullName evidence="4">TatD DNase family protein</fullName>
    </submittedName>
</protein>
<dbReference type="FunFam" id="3.20.20.140:FF:000005">
    <property type="entry name" value="TatD family hydrolase"/>
    <property type="match status" value="1"/>
</dbReference>
<dbReference type="Gene3D" id="3.20.20.140">
    <property type="entry name" value="Metal-dependent hydrolases"/>
    <property type="match status" value="1"/>
</dbReference>
<evidence type="ECO:0000313" key="4">
    <source>
        <dbReference type="EMBL" id="SHE94716.1"/>
    </source>
</evidence>
<keyword evidence="1 3" id="KW-0479">Metal-binding</keyword>
<evidence type="ECO:0000313" key="5">
    <source>
        <dbReference type="Proteomes" id="UP000184404"/>
    </source>
</evidence>
<dbReference type="GO" id="GO:0046872">
    <property type="term" value="F:metal ion binding"/>
    <property type="evidence" value="ECO:0007669"/>
    <property type="project" value="UniProtKB-KW"/>
</dbReference>
<dbReference type="GO" id="GO:0004536">
    <property type="term" value="F:DNA nuclease activity"/>
    <property type="evidence" value="ECO:0007669"/>
    <property type="project" value="InterPro"/>
</dbReference>
<feature type="binding site" evidence="3">
    <location>
        <position position="205"/>
    </location>
    <ligand>
        <name>a divalent metal cation</name>
        <dbReference type="ChEBI" id="CHEBI:60240"/>
        <label>1</label>
    </ligand>
</feature>
<keyword evidence="2" id="KW-0378">Hydrolase</keyword>
<organism evidence="4 5">
    <name type="scientific">Schwartzia succinivorans DSM 10502</name>
    <dbReference type="NCBI Taxonomy" id="1123243"/>
    <lineage>
        <taxon>Bacteria</taxon>
        <taxon>Bacillati</taxon>
        <taxon>Bacillota</taxon>
        <taxon>Negativicutes</taxon>
        <taxon>Selenomonadales</taxon>
        <taxon>Selenomonadaceae</taxon>
        <taxon>Schwartzia</taxon>
    </lineage>
</organism>
<dbReference type="CDD" id="cd01310">
    <property type="entry name" value="TatD_DNAse"/>
    <property type="match status" value="1"/>
</dbReference>
<sequence>MELIDTHAHIDGEEYAEDRKEMLARAKAAGVVQVIDFGDSMESSERAFALAEAEEMVFAGVGVHPEEAFPMTDADDERLADWTKSKKVVAIGEIGLDYYWEKDREKREVQRKAFIRQLSLARALDLPVCIHDREAHGDMMSLLKTEGRKNRGVIHCFSGSLEMAVELLKLGWYLGIDGPITYKNAAKAPEIIRRLPADRILVETDSPYLSPQPYRGKRNEPAYVRATAEFAAMLRGEDAEAFALQTTKNARELYGIPESV</sequence>
<dbReference type="InterPro" id="IPR018228">
    <property type="entry name" value="DNase_TatD-rel_CS"/>
</dbReference>
<dbReference type="InterPro" id="IPR032466">
    <property type="entry name" value="Metal_Hydrolase"/>
</dbReference>
<dbReference type="PROSITE" id="PS01137">
    <property type="entry name" value="TATD_1"/>
    <property type="match status" value="1"/>
</dbReference>
<dbReference type="PANTHER" id="PTHR46124">
    <property type="entry name" value="D-AMINOACYL-TRNA DEACYLASE"/>
    <property type="match status" value="1"/>
</dbReference>
<dbReference type="InterPro" id="IPR001130">
    <property type="entry name" value="TatD-like"/>
</dbReference>
<accession>A0A1M4XMW1</accession>
<dbReference type="AlphaFoldDB" id="A0A1M4XMW1"/>
<dbReference type="SUPFAM" id="SSF51556">
    <property type="entry name" value="Metallo-dependent hydrolases"/>
    <property type="match status" value="1"/>
</dbReference>
<dbReference type="PIRSF" id="PIRSF005902">
    <property type="entry name" value="DNase_TatD"/>
    <property type="match status" value="1"/>
</dbReference>
<dbReference type="PANTHER" id="PTHR46124:SF2">
    <property type="entry name" value="D-AMINOACYL-TRNA DEACYLASE"/>
    <property type="match status" value="1"/>
</dbReference>
<evidence type="ECO:0000256" key="3">
    <source>
        <dbReference type="PIRSR" id="PIRSR005902-1"/>
    </source>
</evidence>
<dbReference type="RefSeq" id="WP_072935633.1">
    <property type="nucleotide sequence ID" value="NZ_FQUG01000005.1"/>
</dbReference>
<keyword evidence="5" id="KW-1185">Reference proteome</keyword>
<reference evidence="4 5" key="1">
    <citation type="submission" date="2016-11" db="EMBL/GenBank/DDBJ databases">
        <authorList>
            <person name="Jaros S."/>
            <person name="Januszkiewicz K."/>
            <person name="Wedrychowicz H."/>
        </authorList>
    </citation>
    <scope>NUCLEOTIDE SEQUENCE [LARGE SCALE GENOMIC DNA]</scope>
    <source>
        <strain evidence="4 5">DSM 10502</strain>
    </source>
</reference>
<dbReference type="EMBL" id="FQUG01000005">
    <property type="protein sequence ID" value="SHE94716.1"/>
    <property type="molecule type" value="Genomic_DNA"/>
</dbReference>
<dbReference type="Proteomes" id="UP000184404">
    <property type="component" value="Unassembled WGS sequence"/>
</dbReference>
<dbReference type="GO" id="GO:0016788">
    <property type="term" value="F:hydrolase activity, acting on ester bonds"/>
    <property type="evidence" value="ECO:0007669"/>
    <property type="project" value="InterPro"/>
</dbReference>
<dbReference type="OrthoDB" id="9810005at2"/>
<evidence type="ECO:0000256" key="1">
    <source>
        <dbReference type="ARBA" id="ARBA00022723"/>
    </source>
</evidence>
<dbReference type="NCBIfam" id="TIGR00010">
    <property type="entry name" value="YchF/TatD family DNA exonuclease"/>
    <property type="match status" value="1"/>
</dbReference>
<feature type="binding site" evidence="3">
    <location>
        <position position="7"/>
    </location>
    <ligand>
        <name>a divalent metal cation</name>
        <dbReference type="ChEBI" id="CHEBI:60240"/>
        <label>1</label>
    </ligand>
</feature>
<feature type="binding site" evidence="3">
    <location>
        <position position="9"/>
    </location>
    <ligand>
        <name>a divalent metal cation</name>
        <dbReference type="ChEBI" id="CHEBI:60240"/>
        <label>1</label>
    </ligand>
</feature>
<name>A0A1M4XMW1_9FIRM</name>
<feature type="binding site" evidence="3">
    <location>
        <position position="93"/>
    </location>
    <ligand>
        <name>a divalent metal cation</name>
        <dbReference type="ChEBI" id="CHEBI:60240"/>
        <label>1</label>
    </ligand>
</feature>
<proteinExistence type="predicted"/>
<dbReference type="STRING" id="1123243.SAMN02745190_01539"/>
<evidence type="ECO:0000256" key="2">
    <source>
        <dbReference type="ARBA" id="ARBA00022801"/>
    </source>
</evidence>
<feature type="binding site" evidence="3">
    <location>
        <position position="155"/>
    </location>
    <ligand>
        <name>a divalent metal cation</name>
        <dbReference type="ChEBI" id="CHEBI:60240"/>
        <label>2</label>
    </ligand>
</feature>
<dbReference type="Pfam" id="PF01026">
    <property type="entry name" value="TatD_DNase"/>
    <property type="match status" value="1"/>
</dbReference>
<dbReference type="GO" id="GO:0005829">
    <property type="term" value="C:cytosol"/>
    <property type="evidence" value="ECO:0007669"/>
    <property type="project" value="TreeGrafter"/>
</dbReference>
<feature type="binding site" evidence="3">
    <location>
        <position position="131"/>
    </location>
    <ligand>
        <name>a divalent metal cation</name>
        <dbReference type="ChEBI" id="CHEBI:60240"/>
        <label>2</label>
    </ligand>
</feature>
<gene>
    <name evidence="4" type="ORF">SAMN02745190_01539</name>
</gene>
<dbReference type="InterPro" id="IPR015991">
    <property type="entry name" value="TatD/YcfH-like"/>
</dbReference>